<protein>
    <recommendedName>
        <fullName evidence="3 15">DNA ligase</fullName>
        <ecNumber evidence="2 15">6.5.1.2</ecNumber>
    </recommendedName>
    <alternativeName>
        <fullName evidence="15">Polydeoxyribonucleotide synthase [NAD(+)]</fullName>
    </alternativeName>
</protein>
<dbReference type="SUPFAM" id="SSF50249">
    <property type="entry name" value="Nucleic acid-binding proteins"/>
    <property type="match status" value="1"/>
</dbReference>
<evidence type="ECO:0000256" key="13">
    <source>
        <dbReference type="ARBA" id="ARBA00034005"/>
    </source>
</evidence>
<dbReference type="GO" id="GO:0003911">
    <property type="term" value="F:DNA ligase (NAD+) activity"/>
    <property type="evidence" value="ECO:0007669"/>
    <property type="project" value="UniProtKB-UniRule"/>
</dbReference>
<dbReference type="Gene3D" id="1.10.287.610">
    <property type="entry name" value="Helix hairpin bin"/>
    <property type="match status" value="1"/>
</dbReference>
<dbReference type="Pfam" id="PF14520">
    <property type="entry name" value="HHH_5"/>
    <property type="match status" value="1"/>
</dbReference>
<dbReference type="GO" id="GO:0006281">
    <property type="term" value="P:DNA repair"/>
    <property type="evidence" value="ECO:0007669"/>
    <property type="project" value="UniProtKB-KW"/>
</dbReference>
<feature type="binding site" evidence="15">
    <location>
        <position position="112"/>
    </location>
    <ligand>
        <name>NAD(+)</name>
        <dbReference type="ChEBI" id="CHEBI:57540"/>
    </ligand>
</feature>
<keyword evidence="16" id="KW-0175">Coiled coil</keyword>
<dbReference type="InterPro" id="IPR001357">
    <property type="entry name" value="BRCT_dom"/>
</dbReference>
<keyword evidence="11 15" id="KW-0234">DNA repair</keyword>
<feature type="binding site" evidence="15">
    <location>
        <begin position="32"/>
        <end position="36"/>
    </location>
    <ligand>
        <name>NAD(+)</name>
        <dbReference type="ChEBI" id="CHEBI:57540"/>
    </ligand>
</feature>
<dbReference type="SUPFAM" id="SSF56091">
    <property type="entry name" value="DNA ligase/mRNA capping enzyme, catalytic domain"/>
    <property type="match status" value="1"/>
</dbReference>
<evidence type="ECO:0000256" key="4">
    <source>
        <dbReference type="ARBA" id="ARBA00022598"/>
    </source>
</evidence>
<feature type="binding site" evidence="15">
    <location>
        <position position="409"/>
    </location>
    <ligand>
        <name>Zn(2+)</name>
        <dbReference type="ChEBI" id="CHEBI:29105"/>
    </ligand>
</feature>
<evidence type="ECO:0000256" key="10">
    <source>
        <dbReference type="ARBA" id="ARBA00023027"/>
    </source>
</evidence>
<dbReference type="Pfam" id="PF01653">
    <property type="entry name" value="DNA_ligase_aden"/>
    <property type="match status" value="1"/>
</dbReference>
<dbReference type="FunFam" id="3.30.470.30:FF:000001">
    <property type="entry name" value="DNA ligase"/>
    <property type="match status" value="1"/>
</dbReference>
<feature type="domain" description="BRCT" evidence="17">
    <location>
        <begin position="589"/>
        <end position="671"/>
    </location>
</feature>
<evidence type="ECO:0000256" key="15">
    <source>
        <dbReference type="HAMAP-Rule" id="MF_01588"/>
    </source>
</evidence>
<keyword evidence="12 15" id="KW-0464">Manganese</keyword>
<comment type="cofactor">
    <cofactor evidence="15">
        <name>Mg(2+)</name>
        <dbReference type="ChEBI" id="CHEBI:18420"/>
    </cofactor>
    <cofactor evidence="15">
        <name>Mn(2+)</name>
        <dbReference type="ChEBI" id="CHEBI:29035"/>
    </cofactor>
</comment>
<dbReference type="CDD" id="cd17748">
    <property type="entry name" value="BRCT_DNA_ligase_like"/>
    <property type="match status" value="1"/>
</dbReference>
<dbReference type="FunCoup" id="A0A5R8QDT4">
    <property type="interactions" value="286"/>
</dbReference>
<dbReference type="InParanoid" id="A0A5R8QDT4"/>
<keyword evidence="7 15" id="KW-0227">DNA damage</keyword>
<evidence type="ECO:0000256" key="8">
    <source>
        <dbReference type="ARBA" id="ARBA00022833"/>
    </source>
</evidence>
<evidence type="ECO:0000313" key="18">
    <source>
        <dbReference type="EMBL" id="TLG75354.1"/>
    </source>
</evidence>
<feature type="binding site" evidence="15">
    <location>
        <position position="169"/>
    </location>
    <ligand>
        <name>NAD(+)</name>
        <dbReference type="ChEBI" id="CHEBI:57540"/>
    </ligand>
</feature>
<evidence type="ECO:0000256" key="1">
    <source>
        <dbReference type="ARBA" id="ARBA00004067"/>
    </source>
</evidence>
<dbReference type="SUPFAM" id="SSF47781">
    <property type="entry name" value="RuvA domain 2-like"/>
    <property type="match status" value="1"/>
</dbReference>
<dbReference type="FunFam" id="2.40.50.140:FF:000012">
    <property type="entry name" value="DNA ligase"/>
    <property type="match status" value="1"/>
</dbReference>
<dbReference type="SMART" id="SM00532">
    <property type="entry name" value="LIGANc"/>
    <property type="match status" value="1"/>
</dbReference>
<dbReference type="SUPFAM" id="SSF52113">
    <property type="entry name" value="BRCT domain"/>
    <property type="match status" value="1"/>
</dbReference>
<sequence length="671" mass="74190">MVDVQKRIQELRKQLNQYNYEYYALNASTVEDYIYDKLMNELVRLEAEHPEYKDDNSPSVRVGGMVISKFEKVVHASPMQSLANTFNEQDLNDFNKRIAQAIGQEDIEYVCELKIDGLAMTLIYENGKLVMGATRGDGVTGENVTHNIRTVKNIPLQLDEPLSIEVRGEVYMPKSSFEKLNHARAAEEQALFANPRNAAAGSIRQLDSKIAASRDLAMFVYGAPIETYQQLTTDGKHSSMLAHLGELHFPTNPVTTVCPNINAVFEFINHWTLHRHELPYEIDGIVIKVNDSRLYEQIGVTAKAPKWAIAYKFPAEEVATTLQDIIFTIGRTGQVTPNAVLDPVRVAGSLVSRATLHNEDFVTGKDIRVGDTVIIRKAGDVIPEVARVVLTERPENTEPFKMTTVCPSCGQPLIRKESEAAYYCVNPDCDSKVIEGLIHFASRNAMNIDGLGDKIVEQLYQAGLIHSLADLYTLNYEDLIELERFGQKSTENLLAAIATSKQNPLERLLFGLGIRHVGQKVATVLAQQYITIDALSTAGKEELQSIDEIGGIIAESVADWFTDQKNQELIEQLRGYGVRMDTEKKAAIITGSPFQNKRVVVTGTLSTMSRDEAEAKIEALGGKTGSSVSSKTDYLVYGEKAGSKLAKAQELGVELLDDAAFLEVLAAAGLE</sequence>
<comment type="similarity">
    <text evidence="14 15">Belongs to the NAD-dependent DNA ligase family. LigA subfamily.</text>
</comment>
<dbReference type="PROSITE" id="PS50172">
    <property type="entry name" value="BRCT"/>
    <property type="match status" value="1"/>
</dbReference>
<dbReference type="InterPro" id="IPR004150">
    <property type="entry name" value="NAD_DNA_ligase_OB"/>
</dbReference>
<dbReference type="InterPro" id="IPR041663">
    <property type="entry name" value="DisA/LigA_HHH"/>
</dbReference>
<dbReference type="PIRSF" id="PIRSF001604">
    <property type="entry name" value="LigA"/>
    <property type="match status" value="1"/>
</dbReference>
<dbReference type="NCBIfam" id="TIGR00575">
    <property type="entry name" value="dnlj"/>
    <property type="match status" value="1"/>
</dbReference>
<dbReference type="HAMAP" id="MF_01588">
    <property type="entry name" value="DNA_ligase_A"/>
    <property type="match status" value="1"/>
</dbReference>
<reference evidence="18 19" key="1">
    <citation type="submission" date="2019-05" db="EMBL/GenBank/DDBJ databases">
        <title>Culicoidintestinum kansasii gen. nov., sp. nov. from the gastrointestinal tract of the biting midge, Culicoides sonorensis.</title>
        <authorList>
            <person name="Neupane S."/>
            <person name="Ghosh A."/>
            <person name="Gunther S."/>
            <person name="Martin K."/>
            <person name="Zurek L."/>
        </authorList>
    </citation>
    <scope>NUCLEOTIDE SEQUENCE [LARGE SCALE GENOMIC DNA]</scope>
    <source>
        <strain evidence="18 19">CS-1</strain>
    </source>
</reference>
<dbReference type="NCBIfam" id="NF005932">
    <property type="entry name" value="PRK07956.1"/>
    <property type="match status" value="1"/>
</dbReference>
<proteinExistence type="inferred from homology"/>
<evidence type="ECO:0000256" key="6">
    <source>
        <dbReference type="ARBA" id="ARBA00022723"/>
    </source>
</evidence>
<dbReference type="InterPro" id="IPR001679">
    <property type="entry name" value="DNA_ligase"/>
</dbReference>
<dbReference type="InterPro" id="IPR010994">
    <property type="entry name" value="RuvA_2-like"/>
</dbReference>
<dbReference type="Gene3D" id="3.40.50.10190">
    <property type="entry name" value="BRCT domain"/>
    <property type="match status" value="1"/>
</dbReference>
<dbReference type="FunFam" id="1.10.150.20:FF:000006">
    <property type="entry name" value="DNA ligase"/>
    <property type="match status" value="1"/>
</dbReference>
<name>A0A5R8QDT4_9FIRM</name>
<dbReference type="Pfam" id="PF12826">
    <property type="entry name" value="HHH_2"/>
    <property type="match status" value="1"/>
</dbReference>
<evidence type="ECO:0000256" key="9">
    <source>
        <dbReference type="ARBA" id="ARBA00022842"/>
    </source>
</evidence>
<keyword evidence="19" id="KW-1185">Reference proteome</keyword>
<keyword evidence="6 15" id="KW-0479">Metal-binding</keyword>
<dbReference type="EMBL" id="VBWP01000003">
    <property type="protein sequence ID" value="TLG75354.1"/>
    <property type="molecule type" value="Genomic_DNA"/>
</dbReference>
<dbReference type="Proteomes" id="UP000306912">
    <property type="component" value="Unassembled WGS sequence"/>
</dbReference>
<keyword evidence="4 15" id="KW-0436">Ligase</keyword>
<dbReference type="Gene3D" id="6.20.10.30">
    <property type="match status" value="1"/>
</dbReference>
<dbReference type="GO" id="GO:0005829">
    <property type="term" value="C:cytosol"/>
    <property type="evidence" value="ECO:0007669"/>
    <property type="project" value="TreeGrafter"/>
</dbReference>
<evidence type="ECO:0000313" key="19">
    <source>
        <dbReference type="Proteomes" id="UP000306912"/>
    </source>
</evidence>
<evidence type="ECO:0000256" key="14">
    <source>
        <dbReference type="ARBA" id="ARBA00060881"/>
    </source>
</evidence>
<gene>
    <name evidence="15 18" type="primary">ligA</name>
    <name evidence="18" type="ORF">FEZ08_04715</name>
</gene>
<dbReference type="EC" id="6.5.1.2" evidence="2 15"/>
<dbReference type="PANTHER" id="PTHR23389:SF9">
    <property type="entry name" value="DNA LIGASE"/>
    <property type="match status" value="1"/>
</dbReference>
<dbReference type="GO" id="GO:0006260">
    <property type="term" value="P:DNA replication"/>
    <property type="evidence" value="ECO:0007669"/>
    <property type="project" value="UniProtKB-KW"/>
</dbReference>
<evidence type="ECO:0000256" key="2">
    <source>
        <dbReference type="ARBA" id="ARBA00012722"/>
    </source>
</evidence>
<dbReference type="InterPro" id="IPR004149">
    <property type="entry name" value="Znf_DNAligase_C4"/>
</dbReference>
<dbReference type="Pfam" id="PF00533">
    <property type="entry name" value="BRCT"/>
    <property type="match status" value="1"/>
</dbReference>
<keyword evidence="5 15" id="KW-0235">DNA replication</keyword>
<dbReference type="FunFam" id="1.10.150.20:FF:000007">
    <property type="entry name" value="DNA ligase"/>
    <property type="match status" value="1"/>
</dbReference>
<dbReference type="InterPro" id="IPR036420">
    <property type="entry name" value="BRCT_dom_sf"/>
</dbReference>
<dbReference type="SMART" id="SM00292">
    <property type="entry name" value="BRCT"/>
    <property type="match status" value="1"/>
</dbReference>
<dbReference type="AlphaFoldDB" id="A0A5R8QDT4"/>
<evidence type="ECO:0000259" key="17">
    <source>
        <dbReference type="PROSITE" id="PS50172"/>
    </source>
</evidence>
<dbReference type="RefSeq" id="WP_138190561.1">
    <property type="nucleotide sequence ID" value="NZ_VBWP01000003.1"/>
</dbReference>
<dbReference type="Pfam" id="PF03120">
    <property type="entry name" value="OB_DNA_ligase"/>
    <property type="match status" value="1"/>
</dbReference>
<feature type="binding site" evidence="15">
    <location>
        <position position="429"/>
    </location>
    <ligand>
        <name>Zn(2+)</name>
        <dbReference type="ChEBI" id="CHEBI:29105"/>
    </ligand>
</feature>
<dbReference type="PANTHER" id="PTHR23389">
    <property type="entry name" value="CHROMOSOME TRANSMISSION FIDELITY FACTOR 18"/>
    <property type="match status" value="1"/>
</dbReference>
<comment type="function">
    <text evidence="1 15">DNA ligase that catalyzes the formation of phosphodiester linkages between 5'-phosphoryl and 3'-hydroxyl groups in double-stranded DNA using NAD as a coenzyme and as the energy source for the reaction. It is essential for DNA replication and repair of damaged DNA.</text>
</comment>
<evidence type="ECO:0000256" key="3">
    <source>
        <dbReference type="ARBA" id="ARBA00013308"/>
    </source>
</evidence>
<dbReference type="OrthoDB" id="9759736at2"/>
<dbReference type="InterPro" id="IPR013839">
    <property type="entry name" value="DNAligase_adenylation"/>
</dbReference>
<keyword evidence="10 15" id="KW-0520">NAD</keyword>
<feature type="coiled-coil region" evidence="16">
    <location>
        <begin position="1"/>
        <end position="55"/>
    </location>
</feature>
<comment type="catalytic activity">
    <reaction evidence="13 15">
        <text>NAD(+) + (deoxyribonucleotide)n-3'-hydroxyl + 5'-phospho-(deoxyribonucleotide)m = (deoxyribonucleotide)n+m + AMP + beta-nicotinamide D-nucleotide.</text>
        <dbReference type="EC" id="6.5.1.2"/>
    </reaction>
</comment>
<accession>A0A5R8QDT4</accession>
<feature type="binding site" evidence="15">
    <location>
        <position position="424"/>
    </location>
    <ligand>
        <name>Zn(2+)</name>
        <dbReference type="ChEBI" id="CHEBI:29105"/>
    </ligand>
</feature>
<evidence type="ECO:0000256" key="5">
    <source>
        <dbReference type="ARBA" id="ARBA00022705"/>
    </source>
</evidence>
<dbReference type="PROSITE" id="PS01055">
    <property type="entry name" value="DNA_LIGASE_N1"/>
    <property type="match status" value="1"/>
</dbReference>
<feature type="binding site" evidence="15">
    <location>
        <position position="312"/>
    </location>
    <ligand>
        <name>NAD(+)</name>
        <dbReference type="ChEBI" id="CHEBI:57540"/>
    </ligand>
</feature>
<dbReference type="InterPro" id="IPR012340">
    <property type="entry name" value="NA-bd_OB-fold"/>
</dbReference>
<feature type="binding site" evidence="15">
    <location>
        <position position="288"/>
    </location>
    <ligand>
        <name>NAD(+)</name>
        <dbReference type="ChEBI" id="CHEBI:57540"/>
    </ligand>
</feature>
<dbReference type="Gene3D" id="2.40.50.140">
    <property type="entry name" value="Nucleic acid-binding proteins"/>
    <property type="match status" value="1"/>
</dbReference>
<evidence type="ECO:0000256" key="7">
    <source>
        <dbReference type="ARBA" id="ARBA00022763"/>
    </source>
</evidence>
<feature type="binding site" evidence="15">
    <location>
        <position position="406"/>
    </location>
    <ligand>
        <name>Zn(2+)</name>
        <dbReference type="ChEBI" id="CHEBI:29105"/>
    </ligand>
</feature>
<dbReference type="CDD" id="cd00114">
    <property type="entry name" value="LIGANc"/>
    <property type="match status" value="1"/>
</dbReference>
<feature type="active site" description="N6-AMP-lysine intermediate" evidence="15">
    <location>
        <position position="114"/>
    </location>
</feature>
<dbReference type="Pfam" id="PF03119">
    <property type="entry name" value="DNA_ligase_ZBD"/>
    <property type="match status" value="1"/>
</dbReference>
<keyword evidence="8 15" id="KW-0862">Zinc</keyword>
<comment type="caution">
    <text evidence="18">The sequence shown here is derived from an EMBL/GenBank/DDBJ whole genome shotgun (WGS) entry which is preliminary data.</text>
</comment>
<evidence type="ECO:0000256" key="11">
    <source>
        <dbReference type="ARBA" id="ARBA00023204"/>
    </source>
</evidence>
<keyword evidence="9 15" id="KW-0460">Magnesium</keyword>
<evidence type="ECO:0000256" key="16">
    <source>
        <dbReference type="SAM" id="Coils"/>
    </source>
</evidence>
<dbReference type="InterPro" id="IPR018239">
    <property type="entry name" value="DNA_ligase_AS"/>
</dbReference>
<feature type="binding site" evidence="15">
    <location>
        <begin position="81"/>
        <end position="82"/>
    </location>
    <ligand>
        <name>NAD(+)</name>
        <dbReference type="ChEBI" id="CHEBI:57540"/>
    </ligand>
</feature>
<dbReference type="Gene3D" id="3.30.470.30">
    <property type="entry name" value="DNA ligase/mRNA capping enzyme"/>
    <property type="match status" value="1"/>
</dbReference>
<dbReference type="GO" id="GO:0003677">
    <property type="term" value="F:DNA binding"/>
    <property type="evidence" value="ECO:0007669"/>
    <property type="project" value="InterPro"/>
</dbReference>
<organism evidence="18 19">
    <name type="scientific">Culicoidibacter larvae</name>
    <dbReference type="NCBI Taxonomy" id="2579976"/>
    <lineage>
        <taxon>Bacteria</taxon>
        <taxon>Bacillati</taxon>
        <taxon>Bacillota</taxon>
        <taxon>Culicoidibacteria</taxon>
        <taxon>Culicoidibacterales</taxon>
        <taxon>Culicoidibacteraceae</taxon>
        <taxon>Culicoidibacter</taxon>
    </lineage>
</organism>
<dbReference type="InterPro" id="IPR013840">
    <property type="entry name" value="DNAligase_N"/>
</dbReference>
<feature type="binding site" evidence="15">
    <location>
        <position position="135"/>
    </location>
    <ligand>
        <name>NAD(+)</name>
        <dbReference type="ChEBI" id="CHEBI:57540"/>
    </ligand>
</feature>
<dbReference type="Gene3D" id="1.10.150.20">
    <property type="entry name" value="5' to 3' exonuclease, C-terminal subdomain"/>
    <property type="match status" value="2"/>
</dbReference>
<dbReference type="GO" id="GO:0046872">
    <property type="term" value="F:metal ion binding"/>
    <property type="evidence" value="ECO:0007669"/>
    <property type="project" value="UniProtKB-KW"/>
</dbReference>
<dbReference type="SMART" id="SM00278">
    <property type="entry name" value="HhH1"/>
    <property type="match status" value="3"/>
</dbReference>
<evidence type="ECO:0000256" key="12">
    <source>
        <dbReference type="ARBA" id="ARBA00023211"/>
    </source>
</evidence>
<dbReference type="InterPro" id="IPR003583">
    <property type="entry name" value="Hlx-hairpin-Hlx_DNA-bd_motif"/>
</dbReference>